<proteinExistence type="predicted"/>
<gene>
    <name evidence="3" type="ORF">HQ497_12190</name>
</gene>
<organism evidence="3 4">
    <name type="scientific">SAR86 cluster bacterium</name>
    <dbReference type="NCBI Taxonomy" id="2030880"/>
    <lineage>
        <taxon>Bacteria</taxon>
        <taxon>Pseudomonadati</taxon>
        <taxon>Pseudomonadota</taxon>
        <taxon>Gammaproteobacteria</taxon>
        <taxon>SAR86 cluster</taxon>
    </lineage>
</organism>
<dbReference type="PANTHER" id="PTHR43031:SF18">
    <property type="entry name" value="RHODANESE-RELATED SULFURTRANSFERASES"/>
    <property type="match status" value="1"/>
</dbReference>
<name>A0A972W0K9_9GAMM</name>
<keyword evidence="1" id="KW-0472">Membrane</keyword>
<protein>
    <submittedName>
        <fullName evidence="3">Rhodanese-like domain-containing protein</fullName>
    </submittedName>
</protein>
<dbReference type="EMBL" id="JABMOJ010000458">
    <property type="protein sequence ID" value="NQV66112.1"/>
    <property type="molecule type" value="Genomic_DNA"/>
</dbReference>
<dbReference type="CDD" id="cd00158">
    <property type="entry name" value="RHOD"/>
    <property type="match status" value="1"/>
</dbReference>
<dbReference type="AlphaFoldDB" id="A0A972W0K9"/>
<comment type="caution">
    <text evidence="3">The sequence shown here is derived from an EMBL/GenBank/DDBJ whole genome shotgun (WGS) entry which is preliminary data.</text>
</comment>
<keyword evidence="1" id="KW-1133">Transmembrane helix</keyword>
<keyword evidence="1" id="KW-0812">Transmembrane</keyword>
<dbReference type="InterPro" id="IPR036873">
    <property type="entry name" value="Rhodanese-like_dom_sf"/>
</dbReference>
<evidence type="ECO:0000256" key="1">
    <source>
        <dbReference type="SAM" id="Phobius"/>
    </source>
</evidence>
<feature type="domain" description="Rhodanese" evidence="2">
    <location>
        <begin position="47"/>
        <end position="137"/>
    </location>
</feature>
<accession>A0A972W0K9</accession>
<evidence type="ECO:0000313" key="3">
    <source>
        <dbReference type="EMBL" id="NQV66112.1"/>
    </source>
</evidence>
<dbReference type="Gene3D" id="3.40.250.10">
    <property type="entry name" value="Rhodanese-like domain"/>
    <property type="match status" value="1"/>
</dbReference>
<evidence type="ECO:0000259" key="2">
    <source>
        <dbReference type="PROSITE" id="PS50206"/>
    </source>
</evidence>
<dbReference type="SMART" id="SM00450">
    <property type="entry name" value="RHOD"/>
    <property type="match status" value="1"/>
</dbReference>
<dbReference type="PANTHER" id="PTHR43031">
    <property type="entry name" value="FAD-DEPENDENT OXIDOREDUCTASE"/>
    <property type="match status" value="1"/>
</dbReference>
<feature type="transmembrane region" description="Helical" evidence="1">
    <location>
        <begin position="12"/>
        <end position="28"/>
    </location>
</feature>
<sequence>MDQVFEFISNHFLLIGLFVALVFAFVVNEGKRGGDSINTNTLVNLVNRDNALILDVRDSKDFNAGHIVDALNIPFSNFDKRVGELDKFKDRPIIVVCKMGQHASGVGGKLKTLGFEKVHRLGGGMGEWSASSLPIVKG</sequence>
<dbReference type="InterPro" id="IPR001763">
    <property type="entry name" value="Rhodanese-like_dom"/>
</dbReference>
<reference evidence="3" key="1">
    <citation type="submission" date="2020-05" db="EMBL/GenBank/DDBJ databases">
        <title>Sulfur intermediates as new biogeochemical hubs in an aquatic model microbial ecosystem.</title>
        <authorList>
            <person name="Vigneron A."/>
        </authorList>
    </citation>
    <scope>NUCLEOTIDE SEQUENCE</scope>
    <source>
        <strain evidence="3">Bin.250</strain>
    </source>
</reference>
<dbReference type="PROSITE" id="PS50206">
    <property type="entry name" value="RHODANESE_3"/>
    <property type="match status" value="1"/>
</dbReference>
<dbReference type="InterPro" id="IPR050229">
    <property type="entry name" value="GlpE_sulfurtransferase"/>
</dbReference>
<dbReference type="SUPFAM" id="SSF52821">
    <property type="entry name" value="Rhodanese/Cell cycle control phosphatase"/>
    <property type="match status" value="1"/>
</dbReference>
<dbReference type="Pfam" id="PF00581">
    <property type="entry name" value="Rhodanese"/>
    <property type="match status" value="1"/>
</dbReference>
<dbReference type="Proteomes" id="UP000754644">
    <property type="component" value="Unassembled WGS sequence"/>
</dbReference>
<evidence type="ECO:0000313" key="4">
    <source>
        <dbReference type="Proteomes" id="UP000754644"/>
    </source>
</evidence>